<sequence length="335" mass="35888">MNIAPLKVSLLSLALLLSPVASLPAHAACTANLALQPASSLPALGGRLVYHSYMEYGDGSSNLYLHDFKSKSTRQLNQPGWNIEDPMNAHFSPDGRYLTFMGRQNGAWHVFAWAIGGTQAPSNLTAAIGGRNEDPKFSFDGRQVVLKHEGDIRLATLVFNGDGSVGVSAWKAVTGDGWSTEESMPFLTPSGKYVVYATGAGDSLRVVRRNLENGQVSALATPAAGGRDYYPVVRDYTAYFLSRTQPAGNDQLAMVVPNSPPGTPAILPLNHCQGDNSDAAPVNEDYLIFSSTSFDPTYSLLLGDIAAARVWRLDPAQINLPDGRQKLGASYTAAR</sequence>
<evidence type="ECO:0000313" key="3">
    <source>
        <dbReference type="EMBL" id="MZZ11024.1"/>
    </source>
</evidence>
<accession>A0A0C6EPF8</accession>
<gene>
    <name evidence="4" type="ORF">CAZ10_19440</name>
    <name evidence="3" type="ORF">GUL26_02060</name>
</gene>
<protein>
    <submittedName>
        <fullName evidence="4">TolB-like translocation protein</fullName>
    </submittedName>
</protein>
<evidence type="ECO:0000313" key="5">
    <source>
        <dbReference type="Proteomes" id="UP000194857"/>
    </source>
</evidence>
<dbReference type="EMBL" id="WXZT01000001">
    <property type="protein sequence ID" value="MZZ11024.1"/>
    <property type="molecule type" value="Genomic_DNA"/>
</dbReference>
<reference evidence="4 5" key="1">
    <citation type="submission" date="2017-05" db="EMBL/GenBank/DDBJ databases">
        <authorList>
            <person name="Song R."/>
            <person name="Chenine A.L."/>
            <person name="Ruprecht R.M."/>
        </authorList>
    </citation>
    <scope>NUCLEOTIDE SEQUENCE [LARGE SCALE GENOMIC DNA]</scope>
    <source>
        <strain evidence="4 5">S567_C10_BS</strain>
    </source>
</reference>
<dbReference type="Pfam" id="PF07676">
    <property type="entry name" value="PD40"/>
    <property type="match status" value="1"/>
</dbReference>
<dbReference type="Proteomes" id="UP000644192">
    <property type="component" value="Unassembled WGS sequence"/>
</dbReference>
<organism evidence="4 5">
    <name type="scientific">Pseudomonas aeruginosa</name>
    <dbReference type="NCBI Taxonomy" id="287"/>
    <lineage>
        <taxon>Bacteria</taxon>
        <taxon>Pseudomonadati</taxon>
        <taxon>Pseudomonadota</taxon>
        <taxon>Gammaproteobacteria</taxon>
        <taxon>Pseudomonadales</taxon>
        <taxon>Pseudomonadaceae</taxon>
        <taxon>Pseudomonas</taxon>
    </lineage>
</organism>
<dbReference type="SUPFAM" id="SSF69304">
    <property type="entry name" value="Tricorn protease N-terminal domain"/>
    <property type="match status" value="1"/>
</dbReference>
<dbReference type="PANTHER" id="PTHR36842:SF1">
    <property type="entry name" value="PROTEIN TOLB"/>
    <property type="match status" value="1"/>
</dbReference>
<dbReference type="Gene3D" id="2.120.10.30">
    <property type="entry name" value="TolB, C-terminal domain"/>
    <property type="match status" value="1"/>
</dbReference>
<reference evidence="3" key="2">
    <citation type="submission" date="2020-01" db="EMBL/GenBank/DDBJ databases">
        <title>Bacteria Cultured from War Wounds Associated with the Conflict in Eastern Ukraine.</title>
        <authorList>
            <person name="Snesrud E."/>
            <person name="Galac M.R."/>
            <person name="Mc Gann P."/>
            <person name="Valentine K."/>
            <person name="Viacheslav K."/>
        </authorList>
    </citation>
    <scope>NUCLEOTIDE SEQUENCE</scope>
    <source>
        <strain evidence="3">VNMU148</strain>
    </source>
</reference>
<name>A0A0C6EPF8_PSEAI</name>
<evidence type="ECO:0000256" key="2">
    <source>
        <dbReference type="SAM" id="SignalP"/>
    </source>
</evidence>
<dbReference type="InterPro" id="IPR011042">
    <property type="entry name" value="6-blade_b-propeller_TolB-like"/>
</dbReference>
<dbReference type="RefSeq" id="WP_003098486.1">
    <property type="nucleotide sequence ID" value="NZ_AP014651.1"/>
</dbReference>
<dbReference type="PANTHER" id="PTHR36842">
    <property type="entry name" value="PROTEIN TOLB HOMOLOG"/>
    <property type="match status" value="1"/>
</dbReference>
<dbReference type="AlphaFoldDB" id="A0A0C6EPF8"/>
<dbReference type="EMBL" id="NFFZ01000010">
    <property type="protein sequence ID" value="OTI59682.1"/>
    <property type="molecule type" value="Genomic_DNA"/>
</dbReference>
<evidence type="ECO:0000256" key="1">
    <source>
        <dbReference type="ARBA" id="ARBA00009820"/>
    </source>
</evidence>
<evidence type="ECO:0000313" key="4">
    <source>
        <dbReference type="EMBL" id="OTI59682.1"/>
    </source>
</evidence>
<keyword evidence="2" id="KW-0732">Signal</keyword>
<accession>A0A1S1BVV1</accession>
<feature type="signal peptide" evidence="2">
    <location>
        <begin position="1"/>
        <end position="27"/>
    </location>
</feature>
<feature type="chain" id="PRO_5015035266" evidence="2">
    <location>
        <begin position="28"/>
        <end position="335"/>
    </location>
</feature>
<comment type="similarity">
    <text evidence="1">Belongs to the TolB family.</text>
</comment>
<comment type="caution">
    <text evidence="4">The sequence shown here is derived from an EMBL/GenBank/DDBJ whole genome shotgun (WGS) entry which is preliminary data.</text>
</comment>
<dbReference type="InterPro" id="IPR011659">
    <property type="entry name" value="WD40"/>
</dbReference>
<dbReference type="Proteomes" id="UP000194857">
    <property type="component" value="Unassembled WGS sequence"/>
</dbReference>
<proteinExistence type="inferred from homology"/>